<gene>
    <name evidence="3" type="ORF">ACFQ2K_04135</name>
</gene>
<dbReference type="InterPro" id="IPR029476">
    <property type="entry name" value="DNase_NucA_NucB"/>
</dbReference>
<comment type="caution">
    <text evidence="3">The sequence shown here is derived from an EMBL/GenBank/DDBJ whole genome shotgun (WGS) entry which is preliminary data.</text>
</comment>
<dbReference type="Pfam" id="PF14040">
    <property type="entry name" value="DNase_NucA_NucB"/>
    <property type="match status" value="1"/>
</dbReference>
<reference evidence="4" key="1">
    <citation type="journal article" date="2019" name="Int. J. Syst. Evol. Microbiol.">
        <title>The Global Catalogue of Microorganisms (GCM) 10K type strain sequencing project: providing services to taxonomists for standard genome sequencing and annotation.</title>
        <authorList>
            <consortium name="The Broad Institute Genomics Platform"/>
            <consortium name="The Broad Institute Genome Sequencing Center for Infectious Disease"/>
            <person name="Wu L."/>
            <person name="Ma J."/>
        </authorList>
    </citation>
    <scope>NUCLEOTIDE SEQUENCE [LARGE SCALE GENOMIC DNA]</scope>
    <source>
        <strain evidence="4">JCM 12607</strain>
    </source>
</reference>
<dbReference type="Proteomes" id="UP001596915">
    <property type="component" value="Unassembled WGS sequence"/>
</dbReference>
<protein>
    <recommendedName>
        <fullName evidence="2">Deoxyribonuclease NucA/NucB domain-containing protein</fullName>
    </recommendedName>
</protein>
<dbReference type="EMBL" id="JBHTGL010000005">
    <property type="protein sequence ID" value="MFD0622117.1"/>
    <property type="molecule type" value="Genomic_DNA"/>
</dbReference>
<accession>A0ABW2WL07</accession>
<feature type="region of interest" description="Disordered" evidence="1">
    <location>
        <begin position="437"/>
        <end position="458"/>
    </location>
</feature>
<name>A0ABW2WL07_9ACTN</name>
<evidence type="ECO:0000259" key="2">
    <source>
        <dbReference type="Pfam" id="PF14040"/>
    </source>
</evidence>
<feature type="domain" description="Deoxyribonuclease NucA/NucB" evidence="2">
    <location>
        <begin position="385"/>
        <end position="478"/>
    </location>
</feature>
<organism evidence="3 4">
    <name type="scientific">Streptomyces sanglieri</name>
    <dbReference type="NCBI Taxonomy" id="193460"/>
    <lineage>
        <taxon>Bacteria</taxon>
        <taxon>Bacillati</taxon>
        <taxon>Actinomycetota</taxon>
        <taxon>Actinomycetes</taxon>
        <taxon>Kitasatosporales</taxon>
        <taxon>Streptomycetaceae</taxon>
        <taxon>Streptomyces</taxon>
    </lineage>
</organism>
<evidence type="ECO:0000313" key="3">
    <source>
        <dbReference type="EMBL" id="MFD0622117.1"/>
    </source>
</evidence>
<sequence length="493" mass="53190">MDILASVPIPARASRGLFMPKVLDYRAWRGRALVALATAAMISVGLPSAAADSDSSVEVVFSTLPAGVPVPSLGALQAMGSGWKAGLPVRETAAGKLPREAIVPARSGLPKASTPSFLSDEMTGRVPFAATYPEPPRTMTKDECKKGLQGGRLFAVKSRYAMCTGTQFVQTWMQRGRPVGQSSFTLWVIDTVPKKNDRTVQIRYLFTDFKKASTTRTGGLKIDTDGDVTTWPKQAARKYGGQVPPVQSFDALKAKPEYIHTMLVEPGQGTGKDDIVQMAYEPFVKLTFPSPYTSPNTGRVSVGFLTGRWDTASYLFNKTGGGKPKKKGGATLPVVPTLPYSSKTGAPERAVAQHLRDAHTKPGGTKPVNARKAVPGFDLKHTLHRLQHDDARVQANRRAAIATCVKHWGPNYATSVPGVPRECDEYPFASTYEGAAQSKYDGKKPKDNFSARPLPRSDNGAGGNILKIFMDRNRILDGFSSGDDVDAYIVSIS</sequence>
<proteinExistence type="predicted"/>
<evidence type="ECO:0000256" key="1">
    <source>
        <dbReference type="SAM" id="MobiDB-lite"/>
    </source>
</evidence>
<keyword evidence="4" id="KW-1185">Reference proteome</keyword>
<feature type="compositionally biased region" description="Basic and acidic residues" evidence="1">
    <location>
        <begin position="440"/>
        <end position="449"/>
    </location>
</feature>
<evidence type="ECO:0000313" key="4">
    <source>
        <dbReference type="Proteomes" id="UP001596915"/>
    </source>
</evidence>